<evidence type="ECO:0000313" key="8">
    <source>
        <dbReference type="Ensembl" id="ENSEBUP00000024960.1"/>
    </source>
</evidence>
<dbReference type="InterPro" id="IPR051978">
    <property type="entry name" value="Rho-GAP_domain"/>
</dbReference>
<evidence type="ECO:0000256" key="3">
    <source>
        <dbReference type="ARBA" id="ARBA00022741"/>
    </source>
</evidence>
<evidence type="ECO:0000259" key="6">
    <source>
        <dbReference type="PROSITE" id="PS51852"/>
    </source>
</evidence>
<dbReference type="PROSITE" id="PS50238">
    <property type="entry name" value="RHOGAP"/>
    <property type="match status" value="1"/>
</dbReference>
<dbReference type="Ensembl" id="ENSEBUT00000025536.1">
    <property type="protein sequence ID" value="ENSEBUP00000024960.1"/>
    <property type="gene ID" value="ENSEBUG00000015413.1"/>
</dbReference>
<keyword evidence="3" id="KW-0547">Nucleotide-binding</keyword>
<evidence type="ECO:0000259" key="5">
    <source>
        <dbReference type="PROSITE" id="PS50238"/>
    </source>
</evidence>
<organism evidence="8 9">
    <name type="scientific">Eptatretus burgeri</name>
    <name type="common">Inshore hagfish</name>
    <dbReference type="NCBI Taxonomy" id="7764"/>
    <lineage>
        <taxon>Eukaryota</taxon>
        <taxon>Metazoa</taxon>
        <taxon>Chordata</taxon>
        <taxon>Craniata</taxon>
        <taxon>Vertebrata</taxon>
        <taxon>Cyclostomata</taxon>
        <taxon>Myxini</taxon>
        <taxon>Myxiniformes</taxon>
        <taxon>Myxinidae</taxon>
        <taxon>Eptatretinae</taxon>
        <taxon>Eptatretus</taxon>
    </lineage>
</organism>
<keyword evidence="9" id="KW-1185">Reference proteome</keyword>
<dbReference type="SUPFAM" id="SSF52540">
    <property type="entry name" value="P-loop containing nucleoside triphosphate hydrolases"/>
    <property type="match status" value="1"/>
</dbReference>
<dbReference type="OMA" id="NFTDMAS"/>
<feature type="region of interest" description="Disordered" evidence="4">
    <location>
        <begin position="1203"/>
        <end position="1235"/>
    </location>
</feature>
<dbReference type="InterPro" id="IPR036517">
    <property type="entry name" value="FF_domain_sf"/>
</dbReference>
<dbReference type="SMART" id="SM00441">
    <property type="entry name" value="FF"/>
    <property type="match status" value="2"/>
</dbReference>
<dbReference type="PANTHER" id="PTHR46005:SF4">
    <property type="entry name" value="RHO GTPASE-ACTIVATING PROTEIN 190"/>
    <property type="match status" value="1"/>
</dbReference>
<name>A0A8C4R674_EPTBU</name>
<dbReference type="Pfam" id="PF00071">
    <property type="entry name" value="Ras"/>
    <property type="match status" value="1"/>
</dbReference>
<dbReference type="GO" id="GO:0007266">
    <property type="term" value="P:Rho protein signal transduction"/>
    <property type="evidence" value="ECO:0007669"/>
    <property type="project" value="TreeGrafter"/>
</dbReference>
<dbReference type="InterPro" id="IPR032835">
    <property type="entry name" value="RhoGAP-FF1"/>
</dbReference>
<dbReference type="GO" id="GO:0003924">
    <property type="term" value="F:GTPase activity"/>
    <property type="evidence" value="ECO:0007669"/>
    <property type="project" value="InterPro"/>
</dbReference>
<dbReference type="Pfam" id="PF16512">
    <property type="entry name" value="RhoGAP-FF1"/>
    <property type="match status" value="1"/>
</dbReference>
<dbReference type="Pfam" id="PF23083">
    <property type="entry name" value="FF_RHG35_4th"/>
    <property type="match status" value="1"/>
</dbReference>
<dbReference type="PANTHER" id="PTHR46005">
    <property type="entry name" value="RHO GTPASE-ACTIVATING PROTEIN 190"/>
    <property type="match status" value="1"/>
</dbReference>
<dbReference type="PROSITE" id="PS51852">
    <property type="entry name" value="PG1"/>
    <property type="match status" value="1"/>
</dbReference>
<dbReference type="InterPro" id="IPR045786">
    <property type="entry name" value="RhoGAP_pG1_pG2"/>
</dbReference>
<feature type="compositionally biased region" description="Polar residues" evidence="4">
    <location>
        <begin position="1479"/>
        <end position="1488"/>
    </location>
</feature>
<reference evidence="8" key="2">
    <citation type="submission" date="2025-09" db="UniProtKB">
        <authorList>
            <consortium name="Ensembl"/>
        </authorList>
    </citation>
    <scope>IDENTIFICATION</scope>
</reference>
<dbReference type="InterPro" id="IPR002713">
    <property type="entry name" value="FF_domain"/>
</dbReference>
<dbReference type="GeneTree" id="ENSGT00940000154553"/>
<dbReference type="GO" id="GO:0005829">
    <property type="term" value="C:cytosol"/>
    <property type="evidence" value="ECO:0007669"/>
    <property type="project" value="TreeGrafter"/>
</dbReference>
<dbReference type="SMART" id="SM00175">
    <property type="entry name" value="RAB"/>
    <property type="match status" value="1"/>
</dbReference>
<feature type="region of interest" description="Disordered" evidence="4">
    <location>
        <begin position="950"/>
        <end position="980"/>
    </location>
</feature>
<reference evidence="8" key="1">
    <citation type="submission" date="2025-08" db="UniProtKB">
        <authorList>
            <consortium name="Ensembl"/>
        </authorList>
    </citation>
    <scope>IDENTIFICATION</scope>
</reference>
<dbReference type="Pfam" id="PF19518">
    <property type="entry name" value="RhoGAP_pG1_pG2"/>
    <property type="match status" value="1"/>
</dbReference>
<dbReference type="InterPro" id="IPR039007">
    <property type="entry name" value="pG1"/>
</dbReference>
<dbReference type="InterPro" id="IPR008936">
    <property type="entry name" value="Rho_GTPase_activation_prot"/>
</dbReference>
<evidence type="ECO:0000313" key="9">
    <source>
        <dbReference type="Proteomes" id="UP000694388"/>
    </source>
</evidence>
<feature type="domain" description="Rho-GAP" evidence="5">
    <location>
        <begin position="1249"/>
        <end position="1437"/>
    </location>
</feature>
<dbReference type="GO" id="GO:0005525">
    <property type="term" value="F:GTP binding"/>
    <property type="evidence" value="ECO:0007669"/>
    <property type="project" value="InterPro"/>
</dbReference>
<accession>A0A8C4R674</accession>
<dbReference type="PRINTS" id="PR00449">
    <property type="entry name" value="RASTRNSFRMNG"/>
</dbReference>
<feature type="region of interest" description="Disordered" evidence="4">
    <location>
        <begin position="1154"/>
        <end position="1185"/>
    </location>
</feature>
<proteinExistence type="predicted"/>
<evidence type="ECO:0000256" key="2">
    <source>
        <dbReference type="ARBA" id="ARBA00022737"/>
    </source>
</evidence>
<feature type="domain" description="PG2 pseudoGTPase" evidence="7">
    <location>
        <begin position="772"/>
        <end position="934"/>
    </location>
</feature>
<feature type="compositionally biased region" description="Basic residues" evidence="4">
    <location>
        <begin position="1214"/>
        <end position="1235"/>
    </location>
</feature>
<feature type="domain" description="PG1 pseudoGTPase" evidence="6">
    <location>
        <begin position="587"/>
        <end position="759"/>
    </location>
</feature>
<dbReference type="GO" id="GO:0008361">
    <property type="term" value="P:regulation of cell size"/>
    <property type="evidence" value="ECO:0007669"/>
    <property type="project" value="TreeGrafter"/>
</dbReference>
<dbReference type="Gene3D" id="1.10.555.10">
    <property type="entry name" value="Rho GTPase activation protein"/>
    <property type="match status" value="1"/>
</dbReference>
<dbReference type="InterPro" id="IPR001806">
    <property type="entry name" value="Small_GTPase"/>
</dbReference>
<dbReference type="Pfam" id="PF00620">
    <property type="entry name" value="RhoGAP"/>
    <property type="match status" value="1"/>
</dbReference>
<dbReference type="Gene3D" id="3.40.50.300">
    <property type="entry name" value="P-loop containing nucleotide triphosphate hydrolases"/>
    <property type="match status" value="1"/>
</dbReference>
<dbReference type="GO" id="GO:0005096">
    <property type="term" value="F:GTPase activator activity"/>
    <property type="evidence" value="ECO:0007669"/>
    <property type="project" value="UniProtKB-KW"/>
</dbReference>
<sequence>MSKNKEARTINVSVLGLSGADKEKGSYGVGKSCLCNRFVRPRADDYHPEHTSILSQIDFSGRVVNNDHFLYWGRGVRLTDDGQELVFHVVEQTEFIDDATFTAYRCSSPQHYVKRAAATKLSSAEKLMYICTDQLGIEQDFEQIPMPEGKLLVDGFLVCVDVSQTIQRPGDDQLRFLEKLVAQLVKTKKPVVLVATKCDRQDERYVREVQAFAAGKKVGLPLVETSAQQNINVSAAFLALAQLVEKAKGKIKFTPYIEAARQAQEMMQNALCKYETLLGEVVGGHSANWRSAIKELKIYPQHQQLTDLVGLRKAEQLFVAHVQRLRAEHVLKKGREYSALLPRAFLALFDDLGEVQSLSWPDAMSKLSRKNDFSSWFVKLPDHWSESKHLDSADDHRIPVDFLKDNGVVALQVHISHLQVLHHKNEMKPQLLQAMEASNVILPGKAWEDVQSLFQHLESFHVLSDQERLAVFQEYQKRLMKRAQVDYQELLLERAEIFADVSKRETLNQDSKAEIDQLLESDSRYKALRWASAERDMLIFKHVCFVHHPLRELCYAQERCIDNEVEVLFSEALPCLVRQSQQSLINFNSADRLTIVVFGRESLPLEFAAEIKRQSTGGEYALNGKAYELEVRMIDGDAAQLSRLLQSMVAQPGGCVCVFNSLESLNFIMDSLGRAGGTLGSKMPAAVSVVLMLTNKNELTNRRLPLLRQQAQQAANKLQVSFVDCPDDMLSGVFHKDQVRQVISILAKALPPSALSVPMPRGDATDFEPDVTVAMCLMCGDSFSLEDALAPFFEFCYPCFPSLDEHLNLRVSFDGQQLFVRMAVLSYHGATLRKLNSVHGFALLYSAKRRASLAALRSLLGDITDVYPVLLVAVTDSSSEFFENELTKELVSEGNHIATEIGAKFAIATTQSQFHRQLDNFKPFFADVMERKAAIEEFWKQEPSIDSMSLGSGAFNSGAPLSQSSPSDSDEEEALPAYSLASEDTQLLPVTVGRGRALDLEGNSITCLPTNPPLAGHDVERIRRSLPPARMRPTVDRPQVNKLDPKLIEKINDTIGRWPERAVPYGHAVGDGDCIEMSQDAGKFRSKAWLFSRSHVAVNGSAPPGDSDCEIGVLENRRNKPKCKVRRHSSYRFRSRTLLRKQVYPSDVIRQHAALSEGSEDEQTGAAQIGEGLRPRRKKGSDSDPLLCPFDAEHVGIDNPAAEFDEAGSARGDGKKKKKGDKGKRKDKLKAAKAARTRAKKAEKTYFGLPLQELVHSPDRPVPLFVEKCVEFIETNGLNTEGLYRVSGNKADQENLQLIFEKDNSVDFAKLNISVHSVTGVLKSFFTGLDEPLLPYDIQKELTQAVSLLDEQALLDALRNVLRCLPPANLAVFTYIVKHLHRVFQHSNENKMNCDNLSICFWPTLMKPNFTDMASITATLVGRTPIQPFIQYCPVLFLKEPGLHAASPLQPINSTIGPPEACLIDLIGSPPPPPPTKHSPLSHQQDLL</sequence>
<dbReference type="Proteomes" id="UP000694388">
    <property type="component" value="Unplaced"/>
</dbReference>
<keyword evidence="2" id="KW-0677">Repeat</keyword>
<evidence type="ECO:0000259" key="7">
    <source>
        <dbReference type="PROSITE" id="PS51853"/>
    </source>
</evidence>
<dbReference type="InterPro" id="IPR027417">
    <property type="entry name" value="P-loop_NTPase"/>
</dbReference>
<dbReference type="PROSITE" id="PS51853">
    <property type="entry name" value="PG2"/>
    <property type="match status" value="1"/>
</dbReference>
<evidence type="ECO:0000256" key="4">
    <source>
        <dbReference type="SAM" id="MobiDB-lite"/>
    </source>
</evidence>
<dbReference type="InterPro" id="IPR039006">
    <property type="entry name" value="RhoGAP_pG2"/>
</dbReference>
<dbReference type="SMART" id="SM00173">
    <property type="entry name" value="RAS"/>
    <property type="match status" value="1"/>
</dbReference>
<dbReference type="InterPro" id="IPR057284">
    <property type="entry name" value="FF_RHG35_4th"/>
</dbReference>
<keyword evidence="1" id="KW-0343">GTPase activation</keyword>
<feature type="region of interest" description="Disordered" evidence="4">
    <location>
        <begin position="1467"/>
        <end position="1488"/>
    </location>
</feature>
<dbReference type="GO" id="GO:0050770">
    <property type="term" value="P:regulation of axonogenesis"/>
    <property type="evidence" value="ECO:0007669"/>
    <property type="project" value="TreeGrafter"/>
</dbReference>
<evidence type="ECO:0000256" key="1">
    <source>
        <dbReference type="ARBA" id="ARBA00022468"/>
    </source>
</evidence>
<dbReference type="SMART" id="SM00324">
    <property type="entry name" value="RhoGAP"/>
    <property type="match status" value="1"/>
</dbReference>
<dbReference type="SUPFAM" id="SSF48350">
    <property type="entry name" value="GTPase activation domain, GAP"/>
    <property type="match status" value="1"/>
</dbReference>
<protein>
    <submittedName>
        <fullName evidence="8">Rho GTPase activating protein 5</fullName>
    </submittedName>
</protein>
<dbReference type="Gene3D" id="1.10.10.440">
    <property type="entry name" value="FF domain"/>
    <property type="match status" value="2"/>
</dbReference>
<dbReference type="InterPro" id="IPR000198">
    <property type="entry name" value="RhoGAP_dom"/>
</dbReference>